<dbReference type="SMART" id="SM01409">
    <property type="entry name" value="RNA_pol_Rpb6"/>
    <property type="match status" value="1"/>
</dbReference>
<dbReference type="HAMAP" id="MF_00366">
    <property type="entry name" value="RNApol_bact_RpoZ"/>
    <property type="match status" value="1"/>
</dbReference>
<evidence type="ECO:0000256" key="6">
    <source>
        <dbReference type="ARBA" id="ARBA00022695"/>
    </source>
</evidence>
<evidence type="ECO:0000256" key="8">
    <source>
        <dbReference type="ARBA" id="ARBA00024694"/>
    </source>
</evidence>
<evidence type="ECO:0000256" key="12">
    <source>
        <dbReference type="ARBA" id="ARBA00048552"/>
    </source>
</evidence>
<keyword evidence="5 13" id="KW-0808">Transferase</keyword>
<comment type="function">
    <text evidence="8 13">Promotes RNA polymerase assembly. Latches the N- and C-terminal regions of the beta' subunit thereby facilitating its interaction with the beta and alpha subunits.</text>
</comment>
<dbReference type="GO" id="GO:0000428">
    <property type="term" value="C:DNA-directed RNA polymerase complex"/>
    <property type="evidence" value="ECO:0007669"/>
    <property type="project" value="UniProtKB-KW"/>
</dbReference>
<comment type="caution">
    <text evidence="15">The sequence shown here is derived from an EMBL/GenBank/DDBJ whole genome shotgun (WGS) entry which is preliminary data.</text>
</comment>
<dbReference type="Pfam" id="PF01192">
    <property type="entry name" value="RNA_pol_Rpb6"/>
    <property type="match status" value="1"/>
</dbReference>
<dbReference type="Proteomes" id="UP000020825">
    <property type="component" value="Unassembled WGS sequence"/>
</dbReference>
<accession>X8CIW8</accession>
<reference evidence="15 16" key="1">
    <citation type="submission" date="2013-12" db="EMBL/GenBank/DDBJ databases">
        <authorList>
            <person name="Zelazny A."/>
            <person name="Olivier K."/>
            <person name="Holland S."/>
            <person name="Lenaerts A."/>
            <person name="Ordway D."/>
            <person name="DeGroote M.A."/>
            <person name="Parker T."/>
            <person name="Sizemore C."/>
            <person name="Tallon L.J."/>
            <person name="Sadzewicz L.K."/>
            <person name="Sengamalay N."/>
            <person name="Fraser C.M."/>
            <person name="Hine E."/>
            <person name="Shefchek K.A."/>
            <person name="Das S.P."/>
            <person name="Tettelin H."/>
        </authorList>
    </citation>
    <scope>NUCLEOTIDE SEQUENCE [LARGE SCALE GENOMIC DNA]</scope>
    <source>
        <strain evidence="15 16">1956</strain>
    </source>
</reference>
<dbReference type="Gene3D" id="3.90.940.10">
    <property type="match status" value="1"/>
</dbReference>
<dbReference type="NCBIfam" id="TIGR00690">
    <property type="entry name" value="rpoZ"/>
    <property type="match status" value="1"/>
</dbReference>
<name>X8CIW8_MYCIT</name>
<dbReference type="GO" id="GO:0003899">
    <property type="term" value="F:DNA-directed RNA polymerase activity"/>
    <property type="evidence" value="ECO:0007669"/>
    <property type="project" value="UniProtKB-UniRule"/>
</dbReference>
<dbReference type="EC" id="2.7.7.6" evidence="2 13"/>
<dbReference type="EMBL" id="JAOG01000002">
    <property type="protein sequence ID" value="EUA55220.1"/>
    <property type="molecule type" value="Genomic_DNA"/>
</dbReference>
<comment type="similarity">
    <text evidence="1 13">Belongs to the RNA polymerase subunit omega family.</text>
</comment>
<proteinExistence type="inferred from homology"/>
<dbReference type="PATRIC" id="fig|1299331.3.peg.3288"/>
<keyword evidence="6 13" id="KW-0548">Nucleotidyltransferase</keyword>
<evidence type="ECO:0000256" key="7">
    <source>
        <dbReference type="ARBA" id="ARBA00023163"/>
    </source>
</evidence>
<dbReference type="InterPro" id="IPR003716">
    <property type="entry name" value="DNA-dir_RNA_pol_omega"/>
</dbReference>
<comment type="catalytic activity">
    <reaction evidence="12 13">
        <text>RNA(n) + a ribonucleoside 5'-triphosphate = RNA(n+1) + diphosphate</text>
        <dbReference type="Rhea" id="RHEA:21248"/>
        <dbReference type="Rhea" id="RHEA-COMP:14527"/>
        <dbReference type="Rhea" id="RHEA-COMP:17342"/>
        <dbReference type="ChEBI" id="CHEBI:33019"/>
        <dbReference type="ChEBI" id="CHEBI:61557"/>
        <dbReference type="ChEBI" id="CHEBI:140395"/>
        <dbReference type="EC" id="2.7.7.6"/>
    </reaction>
</comment>
<dbReference type="InterPro" id="IPR036161">
    <property type="entry name" value="RPB6/omega-like_sf"/>
</dbReference>
<evidence type="ECO:0000256" key="9">
    <source>
        <dbReference type="ARBA" id="ARBA00025935"/>
    </source>
</evidence>
<dbReference type="GO" id="GO:0006351">
    <property type="term" value="P:DNA-templated transcription"/>
    <property type="evidence" value="ECO:0007669"/>
    <property type="project" value="UniProtKB-UniRule"/>
</dbReference>
<evidence type="ECO:0000256" key="4">
    <source>
        <dbReference type="ARBA" id="ARBA00022478"/>
    </source>
</evidence>
<comment type="subunit">
    <text evidence="9 13">The RNAP catalytic core consists of 2 alpha, 1 beta, 1 beta' and 1 omega subunit. When a sigma factor is associated with the core the holoenzyme is formed, which can initiate transcription.</text>
</comment>
<dbReference type="FunFam" id="3.90.940.10:FF:000002">
    <property type="entry name" value="DNA-directed RNA polymerase subunit omega"/>
    <property type="match status" value="1"/>
</dbReference>
<gene>
    <name evidence="13 15" type="primary">rpoZ</name>
    <name evidence="15" type="ORF">I550_3371</name>
</gene>
<evidence type="ECO:0000256" key="14">
    <source>
        <dbReference type="SAM" id="MobiDB-lite"/>
    </source>
</evidence>
<evidence type="ECO:0000256" key="11">
    <source>
        <dbReference type="ARBA" id="ARBA00030998"/>
    </source>
</evidence>
<dbReference type="PANTHER" id="PTHR34476">
    <property type="entry name" value="DNA-DIRECTED RNA POLYMERASE SUBUNIT OMEGA"/>
    <property type="match status" value="1"/>
</dbReference>
<evidence type="ECO:0000256" key="5">
    <source>
        <dbReference type="ARBA" id="ARBA00022679"/>
    </source>
</evidence>
<keyword evidence="4 13" id="KW-0240">DNA-directed RNA polymerase</keyword>
<feature type="region of interest" description="Disordered" evidence="14">
    <location>
        <begin position="22"/>
        <end position="47"/>
    </location>
</feature>
<evidence type="ECO:0000256" key="1">
    <source>
        <dbReference type="ARBA" id="ARBA00006711"/>
    </source>
</evidence>
<evidence type="ECO:0000256" key="13">
    <source>
        <dbReference type="HAMAP-Rule" id="MF_00366"/>
    </source>
</evidence>
<feature type="compositionally biased region" description="Basic residues" evidence="14">
    <location>
        <begin position="22"/>
        <end position="35"/>
    </location>
</feature>
<organism evidence="15 16">
    <name type="scientific">Mycobacterium intracellulare 1956</name>
    <dbReference type="NCBI Taxonomy" id="1299331"/>
    <lineage>
        <taxon>Bacteria</taxon>
        <taxon>Bacillati</taxon>
        <taxon>Actinomycetota</taxon>
        <taxon>Actinomycetes</taxon>
        <taxon>Mycobacteriales</taxon>
        <taxon>Mycobacteriaceae</taxon>
        <taxon>Mycobacterium</taxon>
        <taxon>Mycobacterium avium complex (MAC)</taxon>
    </lineage>
</organism>
<evidence type="ECO:0000256" key="2">
    <source>
        <dbReference type="ARBA" id="ARBA00012418"/>
    </source>
</evidence>
<dbReference type="GO" id="GO:0003677">
    <property type="term" value="F:DNA binding"/>
    <property type="evidence" value="ECO:0007669"/>
    <property type="project" value="UniProtKB-UniRule"/>
</dbReference>
<evidence type="ECO:0000313" key="16">
    <source>
        <dbReference type="Proteomes" id="UP000020825"/>
    </source>
</evidence>
<protein>
    <recommendedName>
        <fullName evidence="3 13">DNA-directed RNA polymerase subunit omega</fullName>
        <shortName evidence="13">RNAP omega subunit</shortName>
        <ecNumber evidence="2 13">2.7.7.6</ecNumber>
    </recommendedName>
    <alternativeName>
        <fullName evidence="11 13">RNA polymerase omega subunit</fullName>
    </alternativeName>
    <alternativeName>
        <fullName evidence="10 13">Transcriptase subunit omega</fullName>
    </alternativeName>
</protein>
<sequence length="122" mass="13572">MGPGPPSNVEEIDLSDYSAVRRRAGRRPRPVRPVRRAPGAYDTPLGITNPPIDELLDRVSSKYALVIYAAKRARQINDYYNQLGEGILEYVGPLVEPGLQEKPLSIALREIHGDLLEHTEGE</sequence>
<evidence type="ECO:0000256" key="10">
    <source>
        <dbReference type="ARBA" id="ARBA00029924"/>
    </source>
</evidence>
<evidence type="ECO:0000313" key="15">
    <source>
        <dbReference type="EMBL" id="EUA55220.1"/>
    </source>
</evidence>
<dbReference type="PANTHER" id="PTHR34476:SF1">
    <property type="entry name" value="DNA-DIRECTED RNA POLYMERASE SUBUNIT OMEGA"/>
    <property type="match status" value="1"/>
</dbReference>
<keyword evidence="7 13" id="KW-0804">Transcription</keyword>
<dbReference type="SUPFAM" id="SSF63562">
    <property type="entry name" value="RPB6/omega subunit-like"/>
    <property type="match status" value="1"/>
</dbReference>
<evidence type="ECO:0000256" key="3">
    <source>
        <dbReference type="ARBA" id="ARBA00013725"/>
    </source>
</evidence>
<dbReference type="InterPro" id="IPR006110">
    <property type="entry name" value="Pol_omega/Rpo6/RPB6"/>
</dbReference>
<dbReference type="AlphaFoldDB" id="X8CIW8"/>